<dbReference type="HOGENOM" id="CLU_2962400_0_0_1"/>
<protein>
    <submittedName>
        <fullName evidence="3">Unplaced genomic scaffold SPHSTscaffold_95, whole genome shotgun sequence</fullName>
    </submittedName>
</protein>
<reference evidence="2 4" key="1">
    <citation type="submission" date="2014-06" db="EMBL/GenBank/DDBJ databases">
        <title>Evolutionary Origins and Diversification of the Mycorrhizal Mutualists.</title>
        <authorList>
            <consortium name="DOE Joint Genome Institute"/>
            <consortium name="Mycorrhizal Genomics Consortium"/>
            <person name="Kohler A."/>
            <person name="Kuo A."/>
            <person name="Nagy L.G."/>
            <person name="Floudas D."/>
            <person name="Copeland A."/>
            <person name="Barry K.W."/>
            <person name="Cichocki N."/>
            <person name="Veneault-Fourrey C."/>
            <person name="LaButti K."/>
            <person name="Lindquist E.A."/>
            <person name="Lipzen A."/>
            <person name="Lundell T."/>
            <person name="Morin E."/>
            <person name="Murat C."/>
            <person name="Riley R."/>
            <person name="Ohm R."/>
            <person name="Sun H."/>
            <person name="Tunlid A."/>
            <person name="Henrissat B."/>
            <person name="Grigoriev I.V."/>
            <person name="Hibbett D.S."/>
            <person name="Martin F."/>
        </authorList>
    </citation>
    <scope>NUCLEOTIDE SEQUENCE [LARGE SCALE GENOMIC DNA]</scope>
    <source>
        <strain evidence="2 4">SS14</strain>
    </source>
</reference>
<evidence type="ECO:0000313" key="3">
    <source>
        <dbReference type="EMBL" id="KIJ37286.1"/>
    </source>
</evidence>
<feature type="compositionally biased region" description="Polar residues" evidence="1">
    <location>
        <begin position="50"/>
        <end position="59"/>
    </location>
</feature>
<gene>
    <name evidence="3" type="ORF">M422DRAFT_33828</name>
    <name evidence="2" type="ORF">M422DRAFT_38959</name>
</gene>
<name>A0A0C9U791_SPHS4</name>
<accession>A0A0C9U791</accession>
<feature type="region of interest" description="Disordered" evidence="1">
    <location>
        <begin position="29"/>
        <end position="59"/>
    </location>
</feature>
<dbReference type="EMBL" id="KN837170">
    <property type="protein sequence ID" value="KIJ37286.1"/>
    <property type="molecule type" value="Genomic_DNA"/>
</dbReference>
<evidence type="ECO:0000256" key="1">
    <source>
        <dbReference type="SAM" id="MobiDB-lite"/>
    </source>
</evidence>
<keyword evidence="4" id="KW-1185">Reference proteome</keyword>
<dbReference type="Proteomes" id="UP000054279">
    <property type="component" value="Unassembled WGS sequence"/>
</dbReference>
<evidence type="ECO:0000313" key="4">
    <source>
        <dbReference type="Proteomes" id="UP000054279"/>
    </source>
</evidence>
<evidence type="ECO:0000313" key="2">
    <source>
        <dbReference type="EMBL" id="KIJ24937.1"/>
    </source>
</evidence>
<dbReference type="EMBL" id="KN837446">
    <property type="protein sequence ID" value="KIJ24937.1"/>
    <property type="molecule type" value="Genomic_DNA"/>
</dbReference>
<sequence>MRESESQELEEEGKRHGVSIQLVRARIPNQFSPNDCSGHPFSQRFEPSKPVTTPNVDPP</sequence>
<dbReference type="AlphaFoldDB" id="A0A0C9U791"/>
<organism evidence="2 4">
    <name type="scientific">Sphaerobolus stellatus (strain SS14)</name>
    <dbReference type="NCBI Taxonomy" id="990650"/>
    <lineage>
        <taxon>Eukaryota</taxon>
        <taxon>Fungi</taxon>
        <taxon>Dikarya</taxon>
        <taxon>Basidiomycota</taxon>
        <taxon>Agaricomycotina</taxon>
        <taxon>Agaricomycetes</taxon>
        <taxon>Phallomycetidae</taxon>
        <taxon>Geastrales</taxon>
        <taxon>Sphaerobolaceae</taxon>
        <taxon>Sphaerobolus</taxon>
    </lineage>
</organism>
<proteinExistence type="predicted"/>